<dbReference type="AlphaFoldDB" id="A0A2K3KQ11"/>
<protein>
    <submittedName>
        <fullName evidence="1">Uncharacterized protein</fullName>
    </submittedName>
</protein>
<comment type="caution">
    <text evidence="1">The sequence shown here is derived from an EMBL/GenBank/DDBJ whole genome shotgun (WGS) entry which is preliminary data.</text>
</comment>
<gene>
    <name evidence="1" type="ORF">L195_g056125</name>
</gene>
<evidence type="ECO:0000313" key="2">
    <source>
        <dbReference type="Proteomes" id="UP000236291"/>
    </source>
</evidence>
<name>A0A2K3KQ11_TRIPR</name>
<reference evidence="1 2" key="2">
    <citation type="journal article" date="2017" name="Front. Plant Sci.">
        <title>Gene Classification and Mining of Molecular Markers Useful in Red Clover (Trifolium pratense) Breeding.</title>
        <authorList>
            <person name="Istvanek J."/>
            <person name="Dluhosova J."/>
            <person name="Dluhos P."/>
            <person name="Patkova L."/>
            <person name="Nedelnik J."/>
            <person name="Repkova J."/>
        </authorList>
    </citation>
    <scope>NUCLEOTIDE SEQUENCE [LARGE SCALE GENOMIC DNA]</scope>
    <source>
        <strain evidence="2">cv. Tatra</strain>
        <tissue evidence="1">Young leaves</tissue>
    </source>
</reference>
<sequence>RNFRRDPREKPQPRTTEPRWLRVTTQKGLGEVVSRPPEADRTTNLWFYIATSRVKKRRRTTSLTLGEKRVENLWRIGSGIGSSADVWLRWVVLQTLAALMCGYQV</sequence>
<proteinExistence type="predicted"/>
<dbReference type="EMBL" id="ASHM01104928">
    <property type="protein sequence ID" value="PNX68356.1"/>
    <property type="molecule type" value="Genomic_DNA"/>
</dbReference>
<feature type="non-terminal residue" evidence="1">
    <location>
        <position position="1"/>
    </location>
</feature>
<dbReference type="Proteomes" id="UP000236291">
    <property type="component" value="Unassembled WGS sequence"/>
</dbReference>
<organism evidence="1 2">
    <name type="scientific">Trifolium pratense</name>
    <name type="common">Red clover</name>
    <dbReference type="NCBI Taxonomy" id="57577"/>
    <lineage>
        <taxon>Eukaryota</taxon>
        <taxon>Viridiplantae</taxon>
        <taxon>Streptophyta</taxon>
        <taxon>Embryophyta</taxon>
        <taxon>Tracheophyta</taxon>
        <taxon>Spermatophyta</taxon>
        <taxon>Magnoliopsida</taxon>
        <taxon>eudicotyledons</taxon>
        <taxon>Gunneridae</taxon>
        <taxon>Pentapetalae</taxon>
        <taxon>rosids</taxon>
        <taxon>fabids</taxon>
        <taxon>Fabales</taxon>
        <taxon>Fabaceae</taxon>
        <taxon>Papilionoideae</taxon>
        <taxon>50 kb inversion clade</taxon>
        <taxon>NPAAA clade</taxon>
        <taxon>Hologalegina</taxon>
        <taxon>IRL clade</taxon>
        <taxon>Trifolieae</taxon>
        <taxon>Trifolium</taxon>
    </lineage>
</organism>
<reference evidence="1 2" key="1">
    <citation type="journal article" date="2014" name="Am. J. Bot.">
        <title>Genome assembly and annotation for red clover (Trifolium pratense; Fabaceae).</title>
        <authorList>
            <person name="Istvanek J."/>
            <person name="Jaros M."/>
            <person name="Krenek A."/>
            <person name="Repkova J."/>
        </authorList>
    </citation>
    <scope>NUCLEOTIDE SEQUENCE [LARGE SCALE GENOMIC DNA]</scope>
    <source>
        <strain evidence="2">cv. Tatra</strain>
        <tissue evidence="1">Young leaves</tissue>
    </source>
</reference>
<evidence type="ECO:0000313" key="1">
    <source>
        <dbReference type="EMBL" id="PNX68356.1"/>
    </source>
</evidence>
<accession>A0A2K3KQ11</accession>